<dbReference type="EMBL" id="KE504164">
    <property type="protein sequence ID" value="EPS98538.1"/>
    <property type="molecule type" value="Genomic_DNA"/>
</dbReference>
<feature type="domain" description="BAH" evidence="12">
    <location>
        <begin position="601"/>
        <end position="726"/>
    </location>
</feature>
<keyword evidence="4 10" id="KW-0808">Transferase</keyword>
<dbReference type="GO" id="GO:0006346">
    <property type="term" value="P:DNA methylation-dependent constitutive heterochromatin formation"/>
    <property type="evidence" value="ECO:0007669"/>
    <property type="project" value="InterPro"/>
</dbReference>
<keyword evidence="7" id="KW-0238">DNA-binding</keyword>
<dbReference type="EC" id="2.1.1.37" evidence="2"/>
<dbReference type="InterPro" id="IPR029063">
    <property type="entry name" value="SAM-dependent_MTases_sf"/>
</dbReference>
<dbReference type="SMART" id="SM00439">
    <property type="entry name" value="BAH"/>
    <property type="match status" value="2"/>
</dbReference>
<evidence type="ECO:0000256" key="9">
    <source>
        <dbReference type="PIRSR" id="PIRSR037404-1"/>
    </source>
</evidence>
<dbReference type="GO" id="GO:0003677">
    <property type="term" value="F:DNA binding"/>
    <property type="evidence" value="ECO:0007669"/>
    <property type="project" value="UniProtKB-KW"/>
</dbReference>
<dbReference type="Gene3D" id="3.90.120.10">
    <property type="entry name" value="DNA Methylase, subunit A, domain 2"/>
    <property type="match status" value="1"/>
</dbReference>
<dbReference type="Proteomes" id="UP000015241">
    <property type="component" value="Unassembled WGS sequence"/>
</dbReference>
<dbReference type="Gene3D" id="2.30.30.490">
    <property type="match status" value="2"/>
</dbReference>
<dbReference type="InterPro" id="IPR001525">
    <property type="entry name" value="C5_MeTfrase"/>
</dbReference>
<dbReference type="GO" id="GO:0005634">
    <property type="term" value="C:nucleus"/>
    <property type="evidence" value="ECO:0007669"/>
    <property type="project" value="UniProtKB-SubCell"/>
</dbReference>
<accession>S8E554</accession>
<dbReference type="GO" id="GO:0003682">
    <property type="term" value="F:chromatin binding"/>
    <property type="evidence" value="ECO:0007669"/>
    <property type="project" value="InterPro"/>
</dbReference>
<feature type="compositionally biased region" description="Acidic residues" evidence="11">
    <location>
        <begin position="154"/>
        <end position="166"/>
    </location>
</feature>
<dbReference type="PIRSF" id="PIRSF037404">
    <property type="entry name" value="DNMT1"/>
    <property type="match status" value="1"/>
</dbReference>
<dbReference type="OrthoDB" id="5376140at2759"/>
<dbReference type="STRING" id="743788.S8E554"/>
<feature type="domain" description="BAH" evidence="12">
    <location>
        <begin position="419"/>
        <end position="558"/>
    </location>
</feature>
<dbReference type="InParanoid" id="S8E554"/>
<evidence type="ECO:0000256" key="11">
    <source>
        <dbReference type="SAM" id="MobiDB-lite"/>
    </source>
</evidence>
<feature type="active site" evidence="9 10">
    <location>
        <position position="862"/>
    </location>
</feature>
<protein>
    <recommendedName>
        <fullName evidence="2">DNA (cytosine-5-)-methyltransferase</fullName>
        <ecNumber evidence="2">2.1.1.37</ecNumber>
    </recommendedName>
</protein>
<keyword evidence="5 10" id="KW-0949">S-adenosyl-L-methionine</keyword>
<dbReference type="GO" id="GO:0044027">
    <property type="term" value="P:negative regulation of gene expression via chromosomal CpG island methylation"/>
    <property type="evidence" value="ECO:0007669"/>
    <property type="project" value="TreeGrafter"/>
</dbReference>
<evidence type="ECO:0000313" key="14">
    <source>
        <dbReference type="Proteomes" id="UP000015241"/>
    </source>
</evidence>
<dbReference type="PROSITE" id="PS51679">
    <property type="entry name" value="SAM_MT_C5"/>
    <property type="match status" value="1"/>
</dbReference>
<dbReference type="PROSITE" id="PS51038">
    <property type="entry name" value="BAH"/>
    <property type="match status" value="2"/>
</dbReference>
<dbReference type="Gene3D" id="3.40.50.150">
    <property type="entry name" value="Vaccinia Virus protein VP39"/>
    <property type="match status" value="1"/>
</dbReference>
<evidence type="ECO:0000256" key="2">
    <source>
        <dbReference type="ARBA" id="ARBA00011975"/>
    </source>
</evidence>
<keyword evidence="6" id="KW-0677">Repeat</keyword>
<evidence type="ECO:0000256" key="7">
    <source>
        <dbReference type="ARBA" id="ARBA00023125"/>
    </source>
</evidence>
<dbReference type="AlphaFoldDB" id="S8E554"/>
<evidence type="ECO:0000259" key="12">
    <source>
        <dbReference type="PROSITE" id="PS51038"/>
    </source>
</evidence>
<dbReference type="GO" id="GO:0032259">
    <property type="term" value="P:methylation"/>
    <property type="evidence" value="ECO:0007669"/>
    <property type="project" value="UniProtKB-KW"/>
</dbReference>
<evidence type="ECO:0000256" key="4">
    <source>
        <dbReference type="ARBA" id="ARBA00022679"/>
    </source>
</evidence>
<dbReference type="InterPro" id="IPR022702">
    <property type="entry name" value="Cytosine_MeTrfase1_RFD"/>
</dbReference>
<dbReference type="eggNOG" id="ENOG502QPKK">
    <property type="taxonomic scope" value="Eukaryota"/>
</dbReference>
<feature type="compositionally biased region" description="Polar residues" evidence="11">
    <location>
        <begin position="68"/>
        <end position="86"/>
    </location>
</feature>
<dbReference type="Pfam" id="PF12047">
    <property type="entry name" value="DNMT1-RFD"/>
    <property type="match status" value="1"/>
</dbReference>
<evidence type="ECO:0000313" key="13">
    <source>
        <dbReference type="EMBL" id="EPS98538.1"/>
    </source>
</evidence>
<sequence length="1242" mass="140536">MSRRARPTAFDVSFPEEASNASSLVSGIEDDRASNVSRGSLSKRKERDEELDVLPSAVKRKLAATKPGPSSTRNAAVSNLQYVPNPNDTYEQADTIILGEEPDDAGRHDLPVRILTDFSIFDGKDGCRLCSLNDENLRKRTLEAAGFVSPVYANEEDEGQEDDVEEDPQRLRTSTIQQYSLDYESRDDPLWIQTKHAWYQLRRPSDTYLSKHLEFYRVHRVTQVLIASAKENHSLEYDELVEATTRMKDPLLGVKITPEDYLVAIPLIAVVLSEIQDGERLGRVPAVRRILAGNVPLNSTALPVRSRGLGPRPPTQGGKNLDLSVLHSGNQNPTRVTPFIDKLARGWFNERLHVVGVKLPQDLRESEANRARLWMLQRLGDYIERQAKKEKAKKTHLDSYANADRIAHEYWRAVTVDGVKYSVGDVVLTPRGDYEQRRERAAHMPRALKNIPDDAIISDFFWFGRIVHINQQQRKMHLQWFDHAPRSILEELADPRELFLWNACGEISADEAYGQIEVRYKLHPDKRHGTYLESRTEPSVFYCNYMCDEAMASFTSISQEQLLSPQNLPPPDNCPPCLLSSQQEQDQMITPIKDGIAYGGHTFHKHDFALYHNAEAGPAHIAQIVRFIPSRGRHSAPDCVAVRVLGRIGDIIDICPEKIVKDERHLFVTDEVDTIPIKELIAPCFVVTDRSLSDDEKRQAWLYASATHFYVRYRFSTANPTNWADRIRMTCNDLPVCHNCFAAEHARGEAFQNFMASQKRRPLRTFDPFSGVGAFSLAMEGKGGMQTCQAVEISPSAAQALRRNSPDTVVHNQCSNIVLEYAIKLDQGHKPEVPREIGRSHKPLPDPPKPGLTDVIVAGFPCQPHSRLNMFQHANDRKSHLILNLLSWVDFLRPKYCVFENVRGFLRYNLHAYQAGKHRLEGGVEMGGLKFLIRALLAMRYQVRFGLLQAGHYGTPQARVRFFLLAAKDGCVLPSLPQPTHDFPVADALEMKFANEAKARPLQTSRGVAPHPFVSIQDAIDDLPRFHWRLPDQGMAGDEDVPEIPCDHRKPYCGYTGPDVAYEHPPATSYQVACRKELSDDLQHFTKVPPAKTVRRVINIPLTPKADYRSLSIRDWEWQAMNPSSATARQGFRPGLYGRLNKDEWFNTTVTNVEPTAKQSWVLNPWCKRMVTVRELARSQGFPDHFVFYAADGDVKTLHRQIGNAVPWPIGAALGRQVLEAAFATWNDDKHAALTIEDDDDD</sequence>
<evidence type="ECO:0000256" key="6">
    <source>
        <dbReference type="ARBA" id="ARBA00022737"/>
    </source>
</evidence>
<dbReference type="InterPro" id="IPR043151">
    <property type="entry name" value="BAH_sf"/>
</dbReference>
<keyword evidence="8" id="KW-0539">Nucleus</keyword>
<evidence type="ECO:0000256" key="8">
    <source>
        <dbReference type="ARBA" id="ARBA00023242"/>
    </source>
</evidence>
<organism evidence="13 14">
    <name type="scientific">Fomitopsis schrenkii</name>
    <name type="common">Brown rot fungus</name>
    <dbReference type="NCBI Taxonomy" id="2126942"/>
    <lineage>
        <taxon>Eukaryota</taxon>
        <taxon>Fungi</taxon>
        <taxon>Dikarya</taxon>
        <taxon>Basidiomycota</taxon>
        <taxon>Agaricomycotina</taxon>
        <taxon>Agaricomycetes</taxon>
        <taxon>Polyporales</taxon>
        <taxon>Fomitopsis</taxon>
    </lineage>
</organism>
<name>S8E554_FOMSC</name>
<reference evidence="13 14" key="1">
    <citation type="journal article" date="2012" name="Science">
        <title>The Paleozoic origin of enzymatic lignin decomposition reconstructed from 31 fungal genomes.</title>
        <authorList>
            <person name="Floudas D."/>
            <person name="Binder M."/>
            <person name="Riley R."/>
            <person name="Barry K."/>
            <person name="Blanchette R.A."/>
            <person name="Henrissat B."/>
            <person name="Martinez A.T."/>
            <person name="Otillar R."/>
            <person name="Spatafora J.W."/>
            <person name="Yadav J.S."/>
            <person name="Aerts A."/>
            <person name="Benoit I."/>
            <person name="Boyd A."/>
            <person name="Carlson A."/>
            <person name="Copeland A."/>
            <person name="Coutinho P.M."/>
            <person name="de Vries R.P."/>
            <person name="Ferreira P."/>
            <person name="Findley K."/>
            <person name="Foster B."/>
            <person name="Gaskell J."/>
            <person name="Glotzer D."/>
            <person name="Gorecki P."/>
            <person name="Heitman J."/>
            <person name="Hesse C."/>
            <person name="Hori C."/>
            <person name="Igarashi K."/>
            <person name="Jurgens J.A."/>
            <person name="Kallen N."/>
            <person name="Kersten P."/>
            <person name="Kohler A."/>
            <person name="Kuees U."/>
            <person name="Kumar T.K.A."/>
            <person name="Kuo A."/>
            <person name="LaButti K."/>
            <person name="Larrondo L.F."/>
            <person name="Lindquist E."/>
            <person name="Ling A."/>
            <person name="Lombard V."/>
            <person name="Lucas S."/>
            <person name="Lundell T."/>
            <person name="Martin R."/>
            <person name="McLaughlin D.J."/>
            <person name="Morgenstern I."/>
            <person name="Morin E."/>
            <person name="Murat C."/>
            <person name="Nagy L.G."/>
            <person name="Nolan M."/>
            <person name="Ohm R.A."/>
            <person name="Patyshakuliyeva A."/>
            <person name="Rokas A."/>
            <person name="Ruiz-Duenas F.J."/>
            <person name="Sabat G."/>
            <person name="Salamov A."/>
            <person name="Samejima M."/>
            <person name="Schmutz J."/>
            <person name="Slot J.C."/>
            <person name="St John F."/>
            <person name="Stenlid J."/>
            <person name="Sun H."/>
            <person name="Sun S."/>
            <person name="Syed K."/>
            <person name="Tsang A."/>
            <person name="Wiebenga A."/>
            <person name="Young D."/>
            <person name="Pisabarro A."/>
            <person name="Eastwood D.C."/>
            <person name="Martin F."/>
            <person name="Cullen D."/>
            <person name="Grigoriev I.V."/>
            <person name="Hibbett D.S."/>
        </authorList>
    </citation>
    <scope>NUCLEOTIDE SEQUENCE</scope>
    <source>
        <strain evidence="14">FP-58527</strain>
    </source>
</reference>
<evidence type="ECO:0000256" key="5">
    <source>
        <dbReference type="ARBA" id="ARBA00022691"/>
    </source>
</evidence>
<dbReference type="PANTHER" id="PTHR10629">
    <property type="entry name" value="CYTOSINE-SPECIFIC METHYLTRANSFERASE"/>
    <property type="match status" value="1"/>
</dbReference>
<dbReference type="Pfam" id="PF00145">
    <property type="entry name" value="DNA_methylase"/>
    <property type="match status" value="2"/>
</dbReference>
<dbReference type="PANTHER" id="PTHR10629:SF52">
    <property type="entry name" value="DNA (CYTOSINE-5)-METHYLTRANSFERASE 1"/>
    <property type="match status" value="1"/>
</dbReference>
<evidence type="ECO:0000256" key="10">
    <source>
        <dbReference type="PROSITE-ProRule" id="PRU01016"/>
    </source>
</evidence>
<feature type="region of interest" description="Disordered" evidence="11">
    <location>
        <begin position="153"/>
        <end position="172"/>
    </location>
</feature>
<evidence type="ECO:0000256" key="3">
    <source>
        <dbReference type="ARBA" id="ARBA00022603"/>
    </source>
</evidence>
<dbReference type="HOGENOM" id="CLU_008262_0_0_1"/>
<proteinExistence type="inferred from homology"/>
<comment type="similarity">
    <text evidence="10">Belongs to the class I-like SAM-binding methyltransferase superfamily. C5-methyltransferase family.</text>
</comment>
<evidence type="ECO:0000256" key="1">
    <source>
        <dbReference type="ARBA" id="ARBA00004123"/>
    </source>
</evidence>
<keyword evidence="14" id="KW-1185">Reference proteome</keyword>
<dbReference type="GO" id="GO:0003886">
    <property type="term" value="F:DNA (cytosine-5-)-methyltransferase activity"/>
    <property type="evidence" value="ECO:0007669"/>
    <property type="project" value="UniProtKB-EC"/>
</dbReference>
<dbReference type="PRINTS" id="PR00105">
    <property type="entry name" value="C5METTRFRASE"/>
</dbReference>
<dbReference type="SUPFAM" id="SSF53335">
    <property type="entry name" value="S-adenosyl-L-methionine-dependent methyltransferases"/>
    <property type="match status" value="1"/>
</dbReference>
<dbReference type="InterPro" id="IPR001025">
    <property type="entry name" value="BAH_dom"/>
</dbReference>
<gene>
    <name evidence="13" type="ORF">FOMPIDRAFT_100519</name>
</gene>
<keyword evidence="3 10" id="KW-0489">Methyltransferase</keyword>
<feature type="region of interest" description="Disordered" evidence="11">
    <location>
        <begin position="1"/>
        <end position="86"/>
    </location>
</feature>
<dbReference type="InterPro" id="IPR050390">
    <property type="entry name" value="C5-Methyltransferase"/>
</dbReference>
<comment type="subcellular location">
    <subcellularLocation>
        <location evidence="1">Nucleus</location>
    </subcellularLocation>
</comment>